<organism evidence="2 3">
    <name type="scientific">Oceanobacillus luteolus</name>
    <dbReference type="NCBI Taxonomy" id="1274358"/>
    <lineage>
        <taxon>Bacteria</taxon>
        <taxon>Bacillati</taxon>
        <taxon>Bacillota</taxon>
        <taxon>Bacilli</taxon>
        <taxon>Bacillales</taxon>
        <taxon>Bacillaceae</taxon>
        <taxon>Oceanobacillus</taxon>
    </lineage>
</organism>
<dbReference type="InterPro" id="IPR047650">
    <property type="entry name" value="Transpos_IS110"/>
</dbReference>
<accession>A0ABW4HPE5</accession>
<evidence type="ECO:0000313" key="2">
    <source>
        <dbReference type="EMBL" id="MFD1607468.1"/>
    </source>
</evidence>
<proteinExistence type="predicted"/>
<keyword evidence="3" id="KW-1185">Reference proteome</keyword>
<dbReference type="Pfam" id="PF02371">
    <property type="entry name" value="Transposase_20"/>
    <property type="match status" value="1"/>
</dbReference>
<comment type="caution">
    <text evidence="2">The sequence shown here is derived from an EMBL/GenBank/DDBJ whole genome shotgun (WGS) entry which is preliminary data.</text>
</comment>
<dbReference type="Proteomes" id="UP001597221">
    <property type="component" value="Unassembled WGS sequence"/>
</dbReference>
<name>A0ABW4HPE5_9BACI</name>
<gene>
    <name evidence="2" type="ORF">ACFSBH_07370</name>
</gene>
<feature type="domain" description="Transposase IS116/IS110/IS902 C-terminal" evidence="1">
    <location>
        <begin position="3"/>
        <end position="75"/>
    </location>
</feature>
<evidence type="ECO:0000313" key="3">
    <source>
        <dbReference type="Proteomes" id="UP001597221"/>
    </source>
</evidence>
<dbReference type="InterPro" id="IPR003346">
    <property type="entry name" value="Transposase_20"/>
</dbReference>
<dbReference type="EMBL" id="JBHUDE010000036">
    <property type="protein sequence ID" value="MFD1607468.1"/>
    <property type="molecule type" value="Genomic_DNA"/>
</dbReference>
<reference evidence="3" key="1">
    <citation type="journal article" date="2019" name="Int. J. Syst. Evol. Microbiol.">
        <title>The Global Catalogue of Microorganisms (GCM) 10K type strain sequencing project: providing services to taxonomists for standard genome sequencing and annotation.</title>
        <authorList>
            <consortium name="The Broad Institute Genomics Platform"/>
            <consortium name="The Broad Institute Genome Sequencing Center for Infectious Disease"/>
            <person name="Wu L."/>
            <person name="Ma J."/>
        </authorList>
    </citation>
    <scope>NUCLEOTIDE SEQUENCE [LARGE SCALE GENOMIC DNA]</scope>
    <source>
        <strain evidence="3">CGMCC 1.12376</strain>
    </source>
</reference>
<dbReference type="RefSeq" id="WP_379596855.1">
    <property type="nucleotide sequence ID" value="NZ_JBHUDE010000036.1"/>
</dbReference>
<sequence>MGLSLAAEMGDISDFSHAGQLIKMAGTNPIVKQSGDRKPSYYAISRQGRKHFRNVVYQVGKSLAFNNPEMNEKYQALIDRGKVPRQAYIALGNRMIRLAFSMIKRQTLYRSNDENYTLLNQIDKKLRSKNKKSFFEKFALPSKIHSA</sequence>
<dbReference type="PANTHER" id="PTHR33055:SF13">
    <property type="entry name" value="TRANSPOSASE"/>
    <property type="match status" value="1"/>
</dbReference>
<protein>
    <submittedName>
        <fullName evidence="2">Transposase</fullName>
    </submittedName>
</protein>
<evidence type="ECO:0000259" key="1">
    <source>
        <dbReference type="Pfam" id="PF02371"/>
    </source>
</evidence>
<dbReference type="PANTHER" id="PTHR33055">
    <property type="entry name" value="TRANSPOSASE FOR INSERTION SEQUENCE ELEMENT IS1111A"/>
    <property type="match status" value="1"/>
</dbReference>